<sequence>MLGAIETLVATTTGPLGLLLVFAFSFLVAFVLPLPGELVLIPAAKMVPGVPPVASIAVVVAVSAVGKAIGSVVAYRVGRGTVESLSTWWLLGRFSFGSSAAPIEGRVTSFVRRYGYVGLAVTLSIPLMPDTAVIYAFSLLETDDERMLALAAFVGTVGRLVVSLALVTGALRLV</sequence>
<reference evidence="2 3" key="1">
    <citation type="journal article" date="2019" name="Int. J. Syst. Evol. Microbiol.">
        <title>The Global Catalogue of Microorganisms (GCM) 10K type strain sequencing project: providing services to taxonomists for standard genome sequencing and annotation.</title>
        <authorList>
            <consortium name="The Broad Institute Genomics Platform"/>
            <consortium name="The Broad Institute Genome Sequencing Center for Infectious Disease"/>
            <person name="Wu L."/>
            <person name="Ma J."/>
        </authorList>
    </citation>
    <scope>NUCLEOTIDE SEQUENCE [LARGE SCALE GENOMIC DNA]</scope>
    <source>
        <strain evidence="2 3">CGMCC 1.12562</strain>
    </source>
</reference>
<gene>
    <name evidence="2" type="ORF">ACFOKC_10915</name>
</gene>
<dbReference type="AlphaFoldDB" id="A0ABD5NGE2"/>
<proteinExistence type="predicted"/>
<keyword evidence="1" id="KW-1133">Transmembrane helix</keyword>
<evidence type="ECO:0000313" key="2">
    <source>
        <dbReference type="EMBL" id="MFC3478229.1"/>
    </source>
</evidence>
<organism evidence="2 3">
    <name type="scientific">Halobacterium litoreum</name>
    <dbReference type="NCBI Taxonomy" id="2039234"/>
    <lineage>
        <taxon>Archaea</taxon>
        <taxon>Methanobacteriati</taxon>
        <taxon>Methanobacteriota</taxon>
        <taxon>Stenosarchaea group</taxon>
        <taxon>Halobacteria</taxon>
        <taxon>Halobacteriales</taxon>
        <taxon>Halobacteriaceae</taxon>
        <taxon>Halobacterium</taxon>
    </lineage>
</organism>
<evidence type="ECO:0000313" key="3">
    <source>
        <dbReference type="Proteomes" id="UP001595660"/>
    </source>
</evidence>
<accession>A0ABD5NGE2</accession>
<keyword evidence="1" id="KW-0472">Membrane</keyword>
<dbReference type="Proteomes" id="UP001595660">
    <property type="component" value="Unassembled WGS sequence"/>
</dbReference>
<dbReference type="GeneID" id="69118764"/>
<dbReference type="EMBL" id="JBHRWN010000002">
    <property type="protein sequence ID" value="MFC3478229.1"/>
    <property type="molecule type" value="Genomic_DNA"/>
</dbReference>
<feature type="transmembrane region" description="Helical" evidence="1">
    <location>
        <begin position="149"/>
        <end position="171"/>
    </location>
</feature>
<keyword evidence="3" id="KW-1185">Reference proteome</keyword>
<comment type="caution">
    <text evidence="2">The sequence shown here is derived from an EMBL/GenBank/DDBJ whole genome shotgun (WGS) entry which is preliminary data.</text>
</comment>
<protein>
    <recommendedName>
        <fullName evidence="4">Membrane protein YqaA, SNARE-associated domain</fullName>
    </recommendedName>
</protein>
<feature type="transmembrane region" description="Helical" evidence="1">
    <location>
        <begin position="115"/>
        <end position="137"/>
    </location>
</feature>
<evidence type="ECO:0000256" key="1">
    <source>
        <dbReference type="SAM" id="Phobius"/>
    </source>
</evidence>
<dbReference type="RefSeq" id="WP_232570657.1">
    <property type="nucleotide sequence ID" value="NZ_CP089466.1"/>
</dbReference>
<name>A0ABD5NGE2_9EURY</name>
<feature type="transmembrane region" description="Helical" evidence="1">
    <location>
        <begin position="16"/>
        <end position="41"/>
    </location>
</feature>
<evidence type="ECO:0008006" key="4">
    <source>
        <dbReference type="Google" id="ProtNLM"/>
    </source>
</evidence>
<feature type="transmembrane region" description="Helical" evidence="1">
    <location>
        <begin position="53"/>
        <end position="75"/>
    </location>
</feature>
<keyword evidence="1" id="KW-0812">Transmembrane</keyword>